<proteinExistence type="predicted"/>
<keyword evidence="1" id="KW-0238">DNA-binding</keyword>
<protein>
    <submittedName>
        <fullName evidence="1">DNA-binding protein</fullName>
    </submittedName>
</protein>
<dbReference type="InterPro" id="IPR048188">
    <property type="entry name" value="YmfL-like"/>
</dbReference>
<dbReference type="RefSeq" id="WP_085048961.1">
    <property type="nucleotide sequence ID" value="NZ_CP056850.1"/>
</dbReference>
<dbReference type="Proteomes" id="UP001279522">
    <property type="component" value="Unassembled WGS sequence"/>
</dbReference>
<evidence type="ECO:0000313" key="1">
    <source>
        <dbReference type="EMBL" id="ELV3681436.1"/>
    </source>
</evidence>
<gene>
    <name evidence="1" type="ORF">SGX49_003910</name>
</gene>
<reference evidence="1" key="1">
    <citation type="submission" date="2023-05" db="EMBL/GenBank/DDBJ databases">
        <authorList>
            <consortium name="Clinical and Environmental Microbiology Branch: Whole genome sequencing antimicrobial resistance pathogens in the healthcare setting"/>
        </authorList>
    </citation>
    <scope>NUCLEOTIDE SEQUENCE</scope>
    <source>
        <strain evidence="1">2023GN-00287</strain>
    </source>
</reference>
<organism evidence="1 2">
    <name type="scientific">Citrobacter freundii</name>
    <dbReference type="NCBI Taxonomy" id="546"/>
    <lineage>
        <taxon>Bacteria</taxon>
        <taxon>Pseudomonadati</taxon>
        <taxon>Pseudomonadota</taxon>
        <taxon>Gammaproteobacteria</taxon>
        <taxon>Enterobacterales</taxon>
        <taxon>Enterobacteriaceae</taxon>
        <taxon>Citrobacter</taxon>
        <taxon>Citrobacter freundii complex</taxon>
    </lineage>
</organism>
<dbReference type="NCBIfam" id="NF041471">
    <property type="entry name" value="phage_reg_YmfL"/>
    <property type="match status" value="1"/>
</dbReference>
<dbReference type="AlphaFoldDB" id="A0AAN4D1U3"/>
<dbReference type="EMBL" id="ABOSXX010000024">
    <property type="protein sequence ID" value="ELV3681436.1"/>
    <property type="molecule type" value="Genomic_DNA"/>
</dbReference>
<accession>A0AAN4D1U3</accession>
<sequence>MGNQPEWKKVEKQPTWLVAAIRRTIADLPGGYEEAAEILGVYKSDDVTPATDPLHNRLRTTGDQIFPLGWAMVLQAAGGSNHIANAVARNSNGLFVPLADVDDVDNADINQRLMESIEWIGRHSQYIRKATADGVIDAAERAQIEENSYQVMTKWQEHLTLLFRVFCAPDEVSRPPD</sequence>
<comment type="caution">
    <text evidence="1">The sequence shown here is derived from an EMBL/GenBank/DDBJ whole genome shotgun (WGS) entry which is preliminary data.</text>
</comment>
<dbReference type="GO" id="GO:0003677">
    <property type="term" value="F:DNA binding"/>
    <property type="evidence" value="ECO:0007669"/>
    <property type="project" value="UniProtKB-KW"/>
</dbReference>
<evidence type="ECO:0000313" key="2">
    <source>
        <dbReference type="Proteomes" id="UP001279522"/>
    </source>
</evidence>
<name>A0AAN4D1U3_CITFR</name>